<dbReference type="CDD" id="cd12174">
    <property type="entry name" value="PGDH_like_3"/>
    <property type="match status" value="1"/>
</dbReference>
<dbReference type="PANTHER" id="PTHR42938">
    <property type="entry name" value="FORMATE DEHYDROGENASE 1"/>
    <property type="match status" value="1"/>
</dbReference>
<dbReference type="KEGG" id="abut:Ami103574_03090"/>
<dbReference type="SUPFAM" id="SSF52283">
    <property type="entry name" value="Formate/glycerate dehydrogenase catalytic domain-like"/>
    <property type="match status" value="1"/>
</dbReference>
<dbReference type="InterPro" id="IPR045865">
    <property type="entry name" value="ACT-like_dom_sf"/>
</dbReference>
<organism evidence="6 7">
    <name type="scientific">Aminipila butyrica</name>
    <dbReference type="NCBI Taxonomy" id="433296"/>
    <lineage>
        <taxon>Bacteria</taxon>
        <taxon>Bacillati</taxon>
        <taxon>Bacillota</taxon>
        <taxon>Clostridia</taxon>
        <taxon>Peptostreptococcales</taxon>
        <taxon>Anaerovoracaceae</taxon>
        <taxon>Aminipila</taxon>
    </lineage>
</organism>
<dbReference type="GO" id="GO:0016616">
    <property type="term" value="F:oxidoreductase activity, acting on the CH-OH group of donors, NAD or NADP as acceptor"/>
    <property type="evidence" value="ECO:0007669"/>
    <property type="project" value="InterPro"/>
</dbReference>
<reference evidence="6 7" key="1">
    <citation type="submission" date="2020-02" db="EMBL/GenBank/DDBJ databases">
        <authorList>
            <person name="Kim Y.B."/>
            <person name="Roh S.W."/>
        </authorList>
    </citation>
    <scope>NUCLEOTIDE SEQUENCE [LARGE SCALE GENOMIC DNA]</scope>
    <source>
        <strain evidence="6 7">DSM 103574</strain>
    </source>
</reference>
<dbReference type="InterPro" id="IPR006139">
    <property type="entry name" value="D-isomer_2_OHA_DH_cat_dom"/>
</dbReference>
<evidence type="ECO:0000313" key="7">
    <source>
        <dbReference type="Proteomes" id="UP000466848"/>
    </source>
</evidence>
<feature type="domain" description="D-isomer specific 2-hydroxyacid dehydrogenase NAD-binding" evidence="5">
    <location>
        <begin position="123"/>
        <end position="272"/>
    </location>
</feature>
<dbReference type="Pfam" id="PF02826">
    <property type="entry name" value="2-Hacid_dh_C"/>
    <property type="match status" value="1"/>
</dbReference>
<evidence type="ECO:0000259" key="4">
    <source>
        <dbReference type="Pfam" id="PF00389"/>
    </source>
</evidence>
<dbReference type="RefSeq" id="WP_163065228.1">
    <property type="nucleotide sequence ID" value="NZ_CP048649.1"/>
</dbReference>
<comment type="pathway">
    <text evidence="2">Amino-acid biosynthesis.</text>
</comment>
<sequence>MYNIATLNKISPVGLDRLTDQYALTEDMAGSHGVLVRSQDMLSMEFAKDLIAIARAGAGVNNIPVDRCAEEGIVVFNTPGANANAVKELVLAGLFLGSRNIPDAITWSYGLVGNEDAAKAVEKGKSQFAGREIQGKTLGVIGLGAIGVSVANAAEKLGMKVIGNDPYMTLRAAHNLSNTIPVVRTLEELLPNCDYISIHVPAMEKTKGMINADTIALMKTGIIVLNFSRDKLVNDEDMLAALATGKVQKYITDFPNNKLVGKEGVICIPHLGASTEEAEDNCAVMATNQLMDYLENGNITNSVNYPACSLGPVTGTRICVLNKNIPAMLSAITSAVSDLNLNINNLLNKSLGDYACTLLDIDGTVNEADVTAKLNVPGIIKIRIIAK</sequence>
<name>A0A858BR41_9FIRM</name>
<dbReference type="Gene3D" id="3.30.70.260">
    <property type="match status" value="1"/>
</dbReference>
<dbReference type="EMBL" id="CP048649">
    <property type="protein sequence ID" value="QIB68361.1"/>
    <property type="molecule type" value="Genomic_DNA"/>
</dbReference>
<gene>
    <name evidence="6" type="ORF">Ami103574_03090</name>
</gene>
<dbReference type="SUPFAM" id="SSF55021">
    <property type="entry name" value="ACT-like"/>
    <property type="match status" value="1"/>
</dbReference>
<keyword evidence="7" id="KW-1185">Reference proteome</keyword>
<keyword evidence="3" id="KW-0560">Oxidoreductase</keyword>
<protein>
    <submittedName>
        <fullName evidence="6">3-phosphoglycerate dehydrogenase</fullName>
    </submittedName>
</protein>
<dbReference type="Gene3D" id="3.40.50.720">
    <property type="entry name" value="NAD(P)-binding Rossmann-like Domain"/>
    <property type="match status" value="2"/>
</dbReference>
<evidence type="ECO:0000256" key="1">
    <source>
        <dbReference type="ARBA" id="ARBA00005854"/>
    </source>
</evidence>
<feature type="domain" description="D-isomer specific 2-hydroxyacid dehydrogenase catalytic" evidence="4">
    <location>
        <begin position="23"/>
        <end position="304"/>
    </location>
</feature>
<dbReference type="InterPro" id="IPR036291">
    <property type="entry name" value="NAD(P)-bd_dom_sf"/>
</dbReference>
<dbReference type="SUPFAM" id="SSF51735">
    <property type="entry name" value="NAD(P)-binding Rossmann-fold domains"/>
    <property type="match status" value="1"/>
</dbReference>
<evidence type="ECO:0000256" key="3">
    <source>
        <dbReference type="RuleBase" id="RU003719"/>
    </source>
</evidence>
<dbReference type="Pfam" id="PF00389">
    <property type="entry name" value="2-Hacid_dh"/>
    <property type="match status" value="1"/>
</dbReference>
<evidence type="ECO:0000259" key="5">
    <source>
        <dbReference type="Pfam" id="PF02826"/>
    </source>
</evidence>
<evidence type="ECO:0000256" key="2">
    <source>
        <dbReference type="ARBA" id="ARBA00029440"/>
    </source>
</evidence>
<dbReference type="AlphaFoldDB" id="A0A858BR41"/>
<proteinExistence type="inferred from homology"/>
<dbReference type="PANTHER" id="PTHR42938:SF47">
    <property type="entry name" value="HYDROXYPYRUVATE REDUCTASE"/>
    <property type="match status" value="1"/>
</dbReference>
<evidence type="ECO:0000313" key="6">
    <source>
        <dbReference type="EMBL" id="QIB68361.1"/>
    </source>
</evidence>
<dbReference type="InterPro" id="IPR006140">
    <property type="entry name" value="D-isomer_DH_NAD-bd"/>
</dbReference>
<dbReference type="Proteomes" id="UP000466848">
    <property type="component" value="Chromosome"/>
</dbReference>
<dbReference type="GO" id="GO:0051287">
    <property type="term" value="F:NAD binding"/>
    <property type="evidence" value="ECO:0007669"/>
    <property type="project" value="InterPro"/>
</dbReference>
<comment type="similarity">
    <text evidence="1 3">Belongs to the D-isomer specific 2-hydroxyacid dehydrogenase family.</text>
</comment>
<accession>A0A858BR41</accession>